<dbReference type="OrthoDB" id="2284753at2759"/>
<evidence type="ECO:0000313" key="4">
    <source>
        <dbReference type="Proteomes" id="UP000603453"/>
    </source>
</evidence>
<evidence type="ECO:0000259" key="2">
    <source>
        <dbReference type="PROSITE" id="PS50878"/>
    </source>
</evidence>
<proteinExistence type="predicted"/>
<sequence>MIVNRREYKYREQHPSDCFKRFEGILKSHGMSLDLNWKRLLPERLVNKEMFQLLTTFLKDQYADHTYDRFKRVFIGHFGPAANKLLSMDMSRYGSLELYTEKFNKYRALSGLTDETMLVARYLNGLMSALRKDINKCLIASGDAARSLEQIITIARRLVLSEHYENITMKRNKRDESKDENVKSKKARNVRKCKNHPNATDHFTRDCRIPKKGKKGNAKPPGVCWRCLKAPFPGDHKFVPASKKNDKPRHKYSKKHDEESDSESGESNNSDSMDTDEEDEADKKFASMSMASINKGKKPIVESDFAIAPSDLLTNKFIYVPIRVNDVKCWAFVDSGSNFSIMSTRLNKFLNLPIKSCFKNKSTIKLGESKSEVNRIGNTKDPVKLFYNNITLYSKMEILDVREDVDIVIGTDTILDSNDNHCLPPLIDPNANAPNDSPFGTEQERELVKAQLKPIIEANIAIDPASHCTLPNSHISIPTRPDYKYGYRRQFPIDEAYKSVVDEQIKTWFTNRVIEPSPPNTAYNSPIFIIKRKNPITGEYDGKKTRAILDIRMTNAALIKSKLDRFQLPRISDMHLEMGNSQIFTIIDLSNCFPSFKIKKGIHRQVTSFTYNGQQYMFQKAPFGLTHVSSFVSRCLTTLFADLKYVCTFVDDITIHTKADIHYHAECVSEVLQRLTKANLKINPDKLQLCQTKIYILGFVLSANYGLVVDHRKVSNVLDWPPITSVSYPHVCGNR</sequence>
<protein>
    <recommendedName>
        <fullName evidence="2">Reverse transcriptase domain-containing protein</fullName>
    </recommendedName>
</protein>
<dbReference type="Gene3D" id="3.10.10.10">
    <property type="entry name" value="HIV Type 1 Reverse Transcriptase, subunit A, domain 1"/>
    <property type="match status" value="1"/>
</dbReference>
<dbReference type="PANTHER" id="PTHR33064:SF37">
    <property type="entry name" value="RIBONUCLEASE H"/>
    <property type="match status" value="1"/>
</dbReference>
<dbReference type="SUPFAM" id="SSF56672">
    <property type="entry name" value="DNA/RNA polymerases"/>
    <property type="match status" value="1"/>
</dbReference>
<evidence type="ECO:0000313" key="3">
    <source>
        <dbReference type="EMBL" id="KAG2191019.1"/>
    </source>
</evidence>
<dbReference type="AlphaFoldDB" id="A0A8H7UU75"/>
<dbReference type="PROSITE" id="PS50878">
    <property type="entry name" value="RT_POL"/>
    <property type="match status" value="1"/>
</dbReference>
<dbReference type="Pfam" id="PF00078">
    <property type="entry name" value="RVT_1"/>
    <property type="match status" value="1"/>
</dbReference>
<dbReference type="Proteomes" id="UP000603453">
    <property type="component" value="Unassembled WGS sequence"/>
</dbReference>
<accession>A0A8H7UU75</accession>
<dbReference type="InterPro" id="IPR021109">
    <property type="entry name" value="Peptidase_aspartic_dom_sf"/>
</dbReference>
<feature type="region of interest" description="Disordered" evidence="1">
    <location>
        <begin position="236"/>
        <end position="281"/>
    </location>
</feature>
<feature type="compositionally biased region" description="Basic and acidic residues" evidence="1">
    <location>
        <begin position="173"/>
        <end position="183"/>
    </location>
</feature>
<gene>
    <name evidence="3" type="ORF">INT47_002679</name>
</gene>
<reference evidence="3" key="1">
    <citation type="submission" date="2020-12" db="EMBL/GenBank/DDBJ databases">
        <title>Metabolic potential, ecology and presence of endohyphal bacteria is reflected in genomic diversity of Mucoromycotina.</title>
        <authorList>
            <person name="Muszewska A."/>
            <person name="Okrasinska A."/>
            <person name="Steczkiewicz K."/>
            <person name="Drgas O."/>
            <person name="Orlowska M."/>
            <person name="Perlinska-Lenart U."/>
            <person name="Aleksandrzak-Piekarczyk T."/>
            <person name="Szatraj K."/>
            <person name="Zielenkiewicz U."/>
            <person name="Pilsyk S."/>
            <person name="Malc E."/>
            <person name="Mieczkowski P."/>
            <person name="Kruszewska J.S."/>
            <person name="Biernat P."/>
            <person name="Pawlowska J."/>
        </authorList>
    </citation>
    <scope>NUCLEOTIDE SEQUENCE</scope>
    <source>
        <strain evidence="3">WA0000017839</strain>
    </source>
</reference>
<keyword evidence="4" id="KW-1185">Reference proteome</keyword>
<dbReference type="EMBL" id="JAEPRD010000493">
    <property type="protein sequence ID" value="KAG2191019.1"/>
    <property type="molecule type" value="Genomic_DNA"/>
</dbReference>
<feature type="domain" description="Reverse transcriptase" evidence="2">
    <location>
        <begin position="511"/>
        <end position="701"/>
    </location>
</feature>
<dbReference type="InterPro" id="IPR043502">
    <property type="entry name" value="DNA/RNA_pol_sf"/>
</dbReference>
<dbReference type="CDD" id="cd01647">
    <property type="entry name" value="RT_LTR"/>
    <property type="match status" value="1"/>
</dbReference>
<comment type="caution">
    <text evidence="3">The sequence shown here is derived from an EMBL/GenBank/DDBJ whole genome shotgun (WGS) entry which is preliminary data.</text>
</comment>
<dbReference type="Gene3D" id="2.40.70.10">
    <property type="entry name" value="Acid Proteases"/>
    <property type="match status" value="1"/>
</dbReference>
<organism evidence="3 4">
    <name type="scientific">Mucor saturninus</name>
    <dbReference type="NCBI Taxonomy" id="64648"/>
    <lineage>
        <taxon>Eukaryota</taxon>
        <taxon>Fungi</taxon>
        <taxon>Fungi incertae sedis</taxon>
        <taxon>Mucoromycota</taxon>
        <taxon>Mucoromycotina</taxon>
        <taxon>Mucoromycetes</taxon>
        <taxon>Mucorales</taxon>
        <taxon>Mucorineae</taxon>
        <taxon>Mucoraceae</taxon>
        <taxon>Mucor</taxon>
    </lineage>
</organism>
<dbReference type="Gene3D" id="3.30.70.270">
    <property type="match status" value="1"/>
</dbReference>
<dbReference type="InterPro" id="IPR043128">
    <property type="entry name" value="Rev_trsase/Diguanyl_cyclase"/>
</dbReference>
<dbReference type="SUPFAM" id="SSF50630">
    <property type="entry name" value="Acid proteases"/>
    <property type="match status" value="1"/>
</dbReference>
<dbReference type="InterPro" id="IPR051320">
    <property type="entry name" value="Viral_Replic_Matur_Polypro"/>
</dbReference>
<dbReference type="InterPro" id="IPR000477">
    <property type="entry name" value="RT_dom"/>
</dbReference>
<dbReference type="PANTHER" id="PTHR33064">
    <property type="entry name" value="POL PROTEIN"/>
    <property type="match status" value="1"/>
</dbReference>
<feature type="region of interest" description="Disordered" evidence="1">
    <location>
        <begin position="171"/>
        <end position="220"/>
    </location>
</feature>
<evidence type="ECO:0000256" key="1">
    <source>
        <dbReference type="SAM" id="MobiDB-lite"/>
    </source>
</evidence>
<feature type="compositionally biased region" description="Basic residues" evidence="1">
    <location>
        <begin position="184"/>
        <end position="195"/>
    </location>
</feature>
<name>A0A8H7UU75_9FUNG</name>